<dbReference type="EMBL" id="UYRU01075390">
    <property type="protein sequence ID" value="VDN25802.1"/>
    <property type="molecule type" value="Genomic_DNA"/>
</dbReference>
<name>A0A3P7Q1G4_DIBLA</name>
<evidence type="ECO:0000256" key="1">
    <source>
        <dbReference type="SAM" id="MobiDB-lite"/>
    </source>
</evidence>
<feature type="region of interest" description="Disordered" evidence="1">
    <location>
        <begin position="1"/>
        <end position="25"/>
    </location>
</feature>
<organism evidence="2 3">
    <name type="scientific">Dibothriocephalus latus</name>
    <name type="common">Fish tapeworm</name>
    <name type="synonym">Diphyllobothrium latum</name>
    <dbReference type="NCBI Taxonomy" id="60516"/>
    <lineage>
        <taxon>Eukaryota</taxon>
        <taxon>Metazoa</taxon>
        <taxon>Spiralia</taxon>
        <taxon>Lophotrochozoa</taxon>
        <taxon>Platyhelminthes</taxon>
        <taxon>Cestoda</taxon>
        <taxon>Eucestoda</taxon>
        <taxon>Diphyllobothriidea</taxon>
        <taxon>Diphyllobothriidae</taxon>
        <taxon>Dibothriocephalus</taxon>
    </lineage>
</organism>
<reference evidence="2 3" key="1">
    <citation type="submission" date="2018-11" db="EMBL/GenBank/DDBJ databases">
        <authorList>
            <consortium name="Pathogen Informatics"/>
        </authorList>
    </citation>
    <scope>NUCLEOTIDE SEQUENCE [LARGE SCALE GENOMIC DNA]</scope>
</reference>
<sequence length="124" mass="14055">MRPKVPASRKQVEAPDADKSDDSIKVGDIRASKRLSQVMQLLLKVRKKHLEAGEQPIERNKFIIAPDGYVPNSTVRSFVIPHKYARFVEKTLPSGKAEIVSISWKAVFSFRLLELKQSRFQPPG</sequence>
<gene>
    <name evidence="2" type="ORF">DILT_LOCUS14691</name>
</gene>
<protein>
    <submittedName>
        <fullName evidence="2">Uncharacterized protein</fullName>
    </submittedName>
</protein>
<feature type="compositionally biased region" description="Basic and acidic residues" evidence="1">
    <location>
        <begin position="10"/>
        <end position="25"/>
    </location>
</feature>
<keyword evidence="3" id="KW-1185">Reference proteome</keyword>
<evidence type="ECO:0000313" key="2">
    <source>
        <dbReference type="EMBL" id="VDN25802.1"/>
    </source>
</evidence>
<dbReference type="Proteomes" id="UP000281553">
    <property type="component" value="Unassembled WGS sequence"/>
</dbReference>
<evidence type="ECO:0000313" key="3">
    <source>
        <dbReference type="Proteomes" id="UP000281553"/>
    </source>
</evidence>
<accession>A0A3P7Q1G4</accession>
<dbReference type="AlphaFoldDB" id="A0A3P7Q1G4"/>
<proteinExistence type="predicted"/>